<dbReference type="Gene3D" id="4.10.240.10">
    <property type="entry name" value="Zn(2)-C6 fungal-type DNA-binding domain"/>
    <property type="match status" value="1"/>
</dbReference>
<organism evidence="5 6">
    <name type="scientific">Apiospora marii</name>
    <dbReference type="NCBI Taxonomy" id="335849"/>
    <lineage>
        <taxon>Eukaryota</taxon>
        <taxon>Fungi</taxon>
        <taxon>Dikarya</taxon>
        <taxon>Ascomycota</taxon>
        <taxon>Pezizomycotina</taxon>
        <taxon>Sordariomycetes</taxon>
        <taxon>Xylariomycetidae</taxon>
        <taxon>Amphisphaeriales</taxon>
        <taxon>Apiosporaceae</taxon>
        <taxon>Apiospora</taxon>
    </lineage>
</organism>
<dbReference type="PROSITE" id="PS00463">
    <property type="entry name" value="ZN2_CY6_FUNGAL_1"/>
    <property type="match status" value="1"/>
</dbReference>
<dbReference type="EMBL" id="JAQQWI010000013">
    <property type="protein sequence ID" value="KAK8013452.1"/>
    <property type="molecule type" value="Genomic_DNA"/>
</dbReference>
<dbReference type="SMART" id="SM00066">
    <property type="entry name" value="GAL4"/>
    <property type="match status" value="1"/>
</dbReference>
<evidence type="ECO:0000259" key="4">
    <source>
        <dbReference type="PROSITE" id="PS50048"/>
    </source>
</evidence>
<evidence type="ECO:0000313" key="6">
    <source>
        <dbReference type="Proteomes" id="UP001396898"/>
    </source>
</evidence>
<proteinExistence type="predicted"/>
<dbReference type="PROSITE" id="PS50048">
    <property type="entry name" value="ZN2_CY6_FUNGAL_2"/>
    <property type="match status" value="1"/>
</dbReference>
<dbReference type="Pfam" id="PF04082">
    <property type="entry name" value="Fungal_trans"/>
    <property type="match status" value="1"/>
</dbReference>
<dbReference type="InterPro" id="IPR007219">
    <property type="entry name" value="XnlR_reg_dom"/>
</dbReference>
<dbReference type="CDD" id="cd12148">
    <property type="entry name" value="fungal_TF_MHR"/>
    <property type="match status" value="1"/>
</dbReference>
<keyword evidence="6" id="KW-1185">Reference proteome</keyword>
<evidence type="ECO:0000256" key="3">
    <source>
        <dbReference type="SAM" id="MobiDB-lite"/>
    </source>
</evidence>
<feature type="compositionally biased region" description="Polar residues" evidence="3">
    <location>
        <begin position="1"/>
        <end position="11"/>
    </location>
</feature>
<feature type="domain" description="Zn(2)-C6 fungal-type" evidence="4">
    <location>
        <begin position="44"/>
        <end position="74"/>
    </location>
</feature>
<keyword evidence="2" id="KW-0539">Nucleus</keyword>
<name>A0ABR1RJJ0_9PEZI</name>
<evidence type="ECO:0000256" key="1">
    <source>
        <dbReference type="ARBA" id="ARBA00022723"/>
    </source>
</evidence>
<reference evidence="5 6" key="1">
    <citation type="submission" date="2023-01" db="EMBL/GenBank/DDBJ databases">
        <title>Analysis of 21 Apiospora genomes using comparative genomics revels a genus with tremendous synthesis potential of carbohydrate active enzymes and secondary metabolites.</title>
        <authorList>
            <person name="Sorensen T."/>
        </authorList>
    </citation>
    <scope>NUCLEOTIDE SEQUENCE [LARGE SCALE GENOMIC DNA]</scope>
    <source>
        <strain evidence="5 6">CBS 20057</strain>
    </source>
</reference>
<dbReference type="InterPro" id="IPR001138">
    <property type="entry name" value="Zn2Cys6_DnaBD"/>
</dbReference>
<dbReference type="PANTHER" id="PTHR47256:SF1">
    <property type="entry name" value="ZN(II)2CYS6 TRANSCRIPTION FACTOR (EUROFUNG)"/>
    <property type="match status" value="1"/>
</dbReference>
<dbReference type="InterPro" id="IPR036864">
    <property type="entry name" value="Zn2-C6_fun-type_DNA-bd_sf"/>
</dbReference>
<dbReference type="Proteomes" id="UP001396898">
    <property type="component" value="Unassembled WGS sequence"/>
</dbReference>
<evidence type="ECO:0000313" key="5">
    <source>
        <dbReference type="EMBL" id="KAK8013452.1"/>
    </source>
</evidence>
<comment type="caution">
    <text evidence="5">The sequence shown here is derived from an EMBL/GenBank/DDBJ whole genome shotgun (WGS) entry which is preliminary data.</text>
</comment>
<dbReference type="SUPFAM" id="SSF57701">
    <property type="entry name" value="Zn2/Cys6 DNA-binding domain"/>
    <property type="match status" value="1"/>
</dbReference>
<gene>
    <name evidence="5" type="ORF">PG991_009045</name>
</gene>
<feature type="region of interest" description="Disordered" evidence="3">
    <location>
        <begin position="764"/>
        <end position="786"/>
    </location>
</feature>
<dbReference type="InterPro" id="IPR053187">
    <property type="entry name" value="Notoamide_regulator"/>
</dbReference>
<protein>
    <recommendedName>
        <fullName evidence="4">Zn(2)-C6 fungal-type domain-containing protein</fullName>
    </recommendedName>
</protein>
<dbReference type="PANTHER" id="PTHR47256">
    <property type="entry name" value="ZN(II)2CYS6 TRANSCRIPTION FACTOR (EUROFUNG)-RELATED"/>
    <property type="match status" value="1"/>
</dbReference>
<feature type="compositionally biased region" description="Low complexity" evidence="3">
    <location>
        <begin position="774"/>
        <end position="784"/>
    </location>
</feature>
<accession>A0ABR1RJJ0</accession>
<evidence type="ECO:0000256" key="2">
    <source>
        <dbReference type="ARBA" id="ARBA00023242"/>
    </source>
</evidence>
<sequence length="853" mass="96644">MQEPPHQQSSLRPLLSKHPPASSRKRTPSPNPPPRKRANLAAVACDRCRRKKIKCTGQRPKCSGCVKMGWECQYALTAEERLEALDRKWEHERRLQQSEKGSKTELFDLVRTLPEHEALAIYQRIRRGHHASNILQSVRDGDLLLQLRVRPETRFRYETPYIAHMPAFLTEPGSSPYLGAMVYEAASLRFGQPAPADRQNQALESIYLKPFHAAELIEPRLAAAKPSLWTNVSSDDELMRSLIAAYFRHEYHTFPVFHKDYFLEDMGSSRNESRCCCSSLLVNAVLARGCFCYSRLPDRSEYWSPQSLAYLFLAEARRLWEFHVVNRKYRNLTTAQSAIVLNFIYNVCALDKLGTHYGAQGFKLAYEIELFNGSDHIESKRDRDARNFTAWCLYNVDTVLSWQFFRPPLVQSQPNFTLPDPERDAAWYSEMWVRYPGDLTIIPYSFPQVFKCISDFRVILHDLEEEQFRKGQVLTLQKAREYALRLRLWYDGLTGILSPRAIAVPAHFFPHVDYFATVAILLQPFVESQWNDGRGMQPSQIVADANRNLQILLRLYYLRHGFEGADIYLVSPLGKMAFMALRSIHDGLSTEELDNIRSSLLLAVKGIRDQGQSHYLAKTIYRLVTSQLRPAEAKFLQDVPELSVEEEEHQSNLQEIQARWSPSNRTVPEAGVYNPFKSTSASEVGSWAVMYGYDGGMSKAYYTNSVVNDTFAFANDAGYSANPQVGCGRVCETSSRGSSNFLDSPGSLKELIVSNSALDENSFALSEQPCPSTDGEGQSSSEIGGDIGGISATADSVAKVWQRSRSTEEVRERDTINSLREQLRNVVADELRGLVTHFALTSGYSAVHTLVSV</sequence>
<keyword evidence="1" id="KW-0479">Metal-binding</keyword>
<dbReference type="Pfam" id="PF00172">
    <property type="entry name" value="Zn_clus"/>
    <property type="match status" value="1"/>
</dbReference>
<feature type="region of interest" description="Disordered" evidence="3">
    <location>
        <begin position="1"/>
        <end position="37"/>
    </location>
</feature>
<dbReference type="CDD" id="cd00067">
    <property type="entry name" value="GAL4"/>
    <property type="match status" value="1"/>
</dbReference>